<reference evidence="3 4" key="1">
    <citation type="journal article" date="2022" name="Nat. Ecol. Evol.">
        <title>A masculinizing supergene underlies an exaggerated male reproductive morph in a spider.</title>
        <authorList>
            <person name="Hendrickx F."/>
            <person name="De Corte Z."/>
            <person name="Sonet G."/>
            <person name="Van Belleghem S.M."/>
            <person name="Kostlbacher S."/>
            <person name="Vangestel C."/>
        </authorList>
    </citation>
    <scope>NUCLEOTIDE SEQUENCE [LARGE SCALE GENOMIC DNA]</scope>
    <source>
        <strain evidence="3">W744_W776</strain>
    </source>
</reference>
<dbReference type="GO" id="GO:0019441">
    <property type="term" value="P:L-tryptophan catabolic process to kynurenine"/>
    <property type="evidence" value="ECO:0007669"/>
    <property type="project" value="InterPro"/>
</dbReference>
<keyword evidence="2" id="KW-0472">Membrane</keyword>
<gene>
    <name evidence="3" type="ORF">JTE90_013834</name>
</gene>
<proteinExistence type="inferred from homology"/>
<feature type="transmembrane region" description="Helical" evidence="2">
    <location>
        <begin position="12"/>
        <end position="31"/>
    </location>
</feature>
<protein>
    <recommendedName>
        <fullName evidence="5">Cyclase</fullName>
    </recommendedName>
</protein>
<evidence type="ECO:0000313" key="3">
    <source>
        <dbReference type="EMBL" id="KAG8196351.1"/>
    </source>
</evidence>
<evidence type="ECO:0000256" key="2">
    <source>
        <dbReference type="SAM" id="Phobius"/>
    </source>
</evidence>
<dbReference type="PANTHER" id="PTHR31118:SF12">
    <property type="entry name" value="CYCLASE-LIKE PROTEIN 2"/>
    <property type="match status" value="1"/>
</dbReference>
<accession>A0AAV6VL06</accession>
<keyword evidence="2" id="KW-1133">Transmembrane helix</keyword>
<name>A0AAV6VL06_9ARAC</name>
<dbReference type="GO" id="GO:0004061">
    <property type="term" value="F:arylformamidase activity"/>
    <property type="evidence" value="ECO:0007669"/>
    <property type="project" value="InterPro"/>
</dbReference>
<keyword evidence="4" id="KW-1185">Reference proteome</keyword>
<dbReference type="InterPro" id="IPR007325">
    <property type="entry name" value="KFase/CYL"/>
</dbReference>
<dbReference type="Proteomes" id="UP000827092">
    <property type="component" value="Unassembled WGS sequence"/>
</dbReference>
<keyword evidence="2" id="KW-0812">Transmembrane</keyword>
<organism evidence="3 4">
    <name type="scientific">Oedothorax gibbosus</name>
    <dbReference type="NCBI Taxonomy" id="931172"/>
    <lineage>
        <taxon>Eukaryota</taxon>
        <taxon>Metazoa</taxon>
        <taxon>Ecdysozoa</taxon>
        <taxon>Arthropoda</taxon>
        <taxon>Chelicerata</taxon>
        <taxon>Arachnida</taxon>
        <taxon>Araneae</taxon>
        <taxon>Araneomorphae</taxon>
        <taxon>Entelegynae</taxon>
        <taxon>Araneoidea</taxon>
        <taxon>Linyphiidae</taxon>
        <taxon>Erigoninae</taxon>
        <taxon>Oedothorax</taxon>
    </lineage>
</organism>
<comment type="caution">
    <text evidence="3">The sequence shown here is derived from an EMBL/GenBank/DDBJ whole genome shotgun (WGS) entry which is preliminary data.</text>
</comment>
<evidence type="ECO:0000313" key="4">
    <source>
        <dbReference type="Proteomes" id="UP000827092"/>
    </source>
</evidence>
<dbReference type="Pfam" id="PF04199">
    <property type="entry name" value="Cyclase"/>
    <property type="match status" value="1"/>
</dbReference>
<dbReference type="EMBL" id="JAFNEN010000072">
    <property type="protein sequence ID" value="KAG8196351.1"/>
    <property type="molecule type" value="Genomic_DNA"/>
</dbReference>
<evidence type="ECO:0000256" key="1">
    <source>
        <dbReference type="ARBA" id="ARBA00007865"/>
    </source>
</evidence>
<evidence type="ECO:0008006" key="5">
    <source>
        <dbReference type="Google" id="ProtNLM"/>
    </source>
</evidence>
<dbReference type="AlphaFoldDB" id="A0AAV6VL06"/>
<sequence length="259" mass="28734">MGYEVMQKIWKIFLYIFVNNLLFCVCELVDLTHPFDDSTFFWGTAKPLQIKTTFNGTKPGKGFWFQSEGICAGTTHSGTHMDAPCHVIEGGWSISDIPLHNLVVNAVVVDIRDDVGDDPDVHLQVGHLTRWEEENMKIPAGSLLLICTGWSRFWPDREKYLGTAGFDTRLMRFPSISGAAAKWLRQHRQIVGVGIDSITIDVNNGKEESHLSLLGGNIYALENLKDLHLLPATGARIFVMPALLKGASGAPCRVVAEIE</sequence>
<comment type="similarity">
    <text evidence="1">Belongs to the Cyclase 1 superfamily.</text>
</comment>
<dbReference type="InterPro" id="IPR037175">
    <property type="entry name" value="KFase_sf"/>
</dbReference>
<dbReference type="SUPFAM" id="SSF102198">
    <property type="entry name" value="Putative cyclase"/>
    <property type="match status" value="1"/>
</dbReference>
<dbReference type="PANTHER" id="PTHR31118">
    <property type="entry name" value="CYCLASE-LIKE PROTEIN 2"/>
    <property type="match status" value="1"/>
</dbReference>
<dbReference type="Gene3D" id="3.50.30.50">
    <property type="entry name" value="Putative cyclase"/>
    <property type="match status" value="1"/>
</dbReference>